<sequence length="414" mass="46914">MEESLRERCLKYSRHFSGLCGISCSVIDMSLHCFLESPEDPPVFCAHCSSYNQMRLSTHCYGCSEAYRWNGRYVYYCPLGLAFVASSVSDDRGELAGGLIAGPVIMGNYQDTLQELPCKEMASEISNLPVVTPRQMTDLSEILAAVTFSISGIPHSKAGSFVYEQERLLNSIYDVKEKYVTSGGETTYPIESEKKLQALIRGRDKAGSRELLNQLLGEIFFFSNFNLEEIKARVLELLVLISRASIDAGADVQEIFGFNNEYLQKIESFQSIDELSVWLTGIMHRFIDYTFDFSRIKHIDAVYKTMEYVRANYDKKLSLDEIAKNAFLSKAYLSSIFKEEIGESLTNYINRVRIEKSRVLLLDKEISLIDIANLCGFEDQSYFTRVFKKIVGISPKKYRDSRGAAVTPVKLGEK</sequence>
<feature type="domain" description="HTH araC/xylS-type" evidence="4">
    <location>
        <begin position="303"/>
        <end position="401"/>
    </location>
</feature>
<name>A0A9D1FLG8_9FIRM</name>
<dbReference type="InterPro" id="IPR009057">
    <property type="entry name" value="Homeodomain-like_sf"/>
</dbReference>
<reference evidence="5" key="1">
    <citation type="submission" date="2020-10" db="EMBL/GenBank/DDBJ databases">
        <authorList>
            <person name="Gilroy R."/>
        </authorList>
    </citation>
    <scope>NUCLEOTIDE SEQUENCE</scope>
    <source>
        <strain evidence="5">CHK199-13235</strain>
    </source>
</reference>
<evidence type="ECO:0000256" key="3">
    <source>
        <dbReference type="ARBA" id="ARBA00023163"/>
    </source>
</evidence>
<dbReference type="PANTHER" id="PTHR43280">
    <property type="entry name" value="ARAC-FAMILY TRANSCRIPTIONAL REGULATOR"/>
    <property type="match status" value="1"/>
</dbReference>
<evidence type="ECO:0000256" key="2">
    <source>
        <dbReference type="ARBA" id="ARBA00023125"/>
    </source>
</evidence>
<keyword evidence="2" id="KW-0238">DNA-binding</keyword>
<protein>
    <submittedName>
        <fullName evidence="5">AraC family transcriptional regulator</fullName>
    </submittedName>
</protein>
<dbReference type="SUPFAM" id="SSF46689">
    <property type="entry name" value="Homeodomain-like"/>
    <property type="match status" value="2"/>
</dbReference>
<proteinExistence type="predicted"/>
<dbReference type="GO" id="GO:0043565">
    <property type="term" value="F:sequence-specific DNA binding"/>
    <property type="evidence" value="ECO:0007669"/>
    <property type="project" value="InterPro"/>
</dbReference>
<dbReference type="InterPro" id="IPR018060">
    <property type="entry name" value="HTH_AraC"/>
</dbReference>
<gene>
    <name evidence="5" type="ORF">IAB51_01055</name>
</gene>
<dbReference type="EMBL" id="DVJP01000012">
    <property type="protein sequence ID" value="HIS75375.1"/>
    <property type="molecule type" value="Genomic_DNA"/>
</dbReference>
<accession>A0A9D1FLG8</accession>
<organism evidence="5 6">
    <name type="scientific">Candidatus Merdivicinus excrementipullorum</name>
    <dbReference type="NCBI Taxonomy" id="2840867"/>
    <lineage>
        <taxon>Bacteria</taxon>
        <taxon>Bacillati</taxon>
        <taxon>Bacillota</taxon>
        <taxon>Clostridia</taxon>
        <taxon>Eubacteriales</taxon>
        <taxon>Oscillospiraceae</taxon>
        <taxon>Oscillospiraceae incertae sedis</taxon>
        <taxon>Candidatus Merdivicinus</taxon>
    </lineage>
</organism>
<keyword evidence="1" id="KW-0805">Transcription regulation</keyword>
<dbReference type="PROSITE" id="PS01124">
    <property type="entry name" value="HTH_ARAC_FAMILY_2"/>
    <property type="match status" value="1"/>
</dbReference>
<dbReference type="Proteomes" id="UP000824002">
    <property type="component" value="Unassembled WGS sequence"/>
</dbReference>
<reference evidence="5" key="2">
    <citation type="journal article" date="2021" name="PeerJ">
        <title>Extensive microbial diversity within the chicken gut microbiome revealed by metagenomics and culture.</title>
        <authorList>
            <person name="Gilroy R."/>
            <person name="Ravi A."/>
            <person name="Getino M."/>
            <person name="Pursley I."/>
            <person name="Horton D.L."/>
            <person name="Alikhan N.F."/>
            <person name="Baker D."/>
            <person name="Gharbi K."/>
            <person name="Hall N."/>
            <person name="Watson M."/>
            <person name="Adriaenssens E.M."/>
            <person name="Foster-Nyarko E."/>
            <person name="Jarju S."/>
            <person name="Secka A."/>
            <person name="Antonio M."/>
            <person name="Oren A."/>
            <person name="Chaudhuri R.R."/>
            <person name="La Ragione R."/>
            <person name="Hildebrand F."/>
            <person name="Pallen M.J."/>
        </authorList>
    </citation>
    <scope>NUCLEOTIDE SEQUENCE</scope>
    <source>
        <strain evidence="5">CHK199-13235</strain>
    </source>
</reference>
<dbReference type="PROSITE" id="PS00041">
    <property type="entry name" value="HTH_ARAC_FAMILY_1"/>
    <property type="match status" value="1"/>
</dbReference>
<dbReference type="PANTHER" id="PTHR43280:SF2">
    <property type="entry name" value="HTH-TYPE TRANSCRIPTIONAL REGULATOR EXSA"/>
    <property type="match status" value="1"/>
</dbReference>
<comment type="caution">
    <text evidence="5">The sequence shown here is derived from an EMBL/GenBank/DDBJ whole genome shotgun (WGS) entry which is preliminary data.</text>
</comment>
<dbReference type="InterPro" id="IPR020449">
    <property type="entry name" value="Tscrpt_reg_AraC-type_HTH"/>
</dbReference>
<dbReference type="SMART" id="SM00342">
    <property type="entry name" value="HTH_ARAC"/>
    <property type="match status" value="1"/>
</dbReference>
<dbReference type="Pfam" id="PF12833">
    <property type="entry name" value="HTH_18"/>
    <property type="match status" value="1"/>
</dbReference>
<evidence type="ECO:0000256" key="1">
    <source>
        <dbReference type="ARBA" id="ARBA00023015"/>
    </source>
</evidence>
<dbReference type="PRINTS" id="PR00032">
    <property type="entry name" value="HTHARAC"/>
</dbReference>
<evidence type="ECO:0000313" key="5">
    <source>
        <dbReference type="EMBL" id="HIS75375.1"/>
    </source>
</evidence>
<dbReference type="AlphaFoldDB" id="A0A9D1FLG8"/>
<evidence type="ECO:0000259" key="4">
    <source>
        <dbReference type="PROSITE" id="PS01124"/>
    </source>
</evidence>
<keyword evidence="3" id="KW-0804">Transcription</keyword>
<dbReference type="Gene3D" id="1.10.10.60">
    <property type="entry name" value="Homeodomain-like"/>
    <property type="match status" value="2"/>
</dbReference>
<dbReference type="GO" id="GO:0003700">
    <property type="term" value="F:DNA-binding transcription factor activity"/>
    <property type="evidence" value="ECO:0007669"/>
    <property type="project" value="InterPro"/>
</dbReference>
<dbReference type="InterPro" id="IPR018062">
    <property type="entry name" value="HTH_AraC-typ_CS"/>
</dbReference>
<evidence type="ECO:0000313" key="6">
    <source>
        <dbReference type="Proteomes" id="UP000824002"/>
    </source>
</evidence>